<evidence type="ECO:0000313" key="1">
    <source>
        <dbReference type="EMBL" id="KAI4467651.1"/>
    </source>
</evidence>
<organism evidence="1 2">
    <name type="scientific">Holotrichia oblita</name>
    <name type="common">Chafer beetle</name>
    <dbReference type="NCBI Taxonomy" id="644536"/>
    <lineage>
        <taxon>Eukaryota</taxon>
        <taxon>Metazoa</taxon>
        <taxon>Ecdysozoa</taxon>
        <taxon>Arthropoda</taxon>
        <taxon>Hexapoda</taxon>
        <taxon>Insecta</taxon>
        <taxon>Pterygota</taxon>
        <taxon>Neoptera</taxon>
        <taxon>Endopterygota</taxon>
        <taxon>Coleoptera</taxon>
        <taxon>Polyphaga</taxon>
        <taxon>Scarabaeiformia</taxon>
        <taxon>Scarabaeidae</taxon>
        <taxon>Melolonthinae</taxon>
        <taxon>Holotrichia</taxon>
    </lineage>
</organism>
<dbReference type="Proteomes" id="UP001056778">
    <property type="component" value="Chromosome 2"/>
</dbReference>
<protein>
    <submittedName>
        <fullName evidence="1">Mrna-capping enzyme</fullName>
    </submittedName>
</protein>
<evidence type="ECO:0000313" key="2">
    <source>
        <dbReference type="Proteomes" id="UP001056778"/>
    </source>
</evidence>
<reference evidence="1" key="1">
    <citation type="submission" date="2022-04" db="EMBL/GenBank/DDBJ databases">
        <title>Chromosome-scale genome assembly of Holotrichia oblita Faldermann.</title>
        <authorList>
            <person name="Rongchong L."/>
        </authorList>
    </citation>
    <scope>NUCLEOTIDE SEQUENCE</scope>
    <source>
        <strain evidence="1">81SQS9</strain>
    </source>
</reference>
<gene>
    <name evidence="1" type="ORF">MML48_2g00000913</name>
</gene>
<proteinExistence type="predicted"/>
<name>A0ACB9TLH9_HOLOL</name>
<comment type="caution">
    <text evidence="1">The sequence shown here is derived from an EMBL/GenBank/DDBJ whole genome shotgun (WGS) entry which is preliminary data.</text>
</comment>
<dbReference type="EMBL" id="CM043016">
    <property type="protein sequence ID" value="KAI4467651.1"/>
    <property type="molecule type" value="Genomic_DNA"/>
</dbReference>
<accession>A0ACB9TLH9</accession>
<sequence>MPSRSGVEPPCRAIAALPQTVATTGGYDYTMMAKKKNTIPDRWEKYTAIGTQVPNTRFLPFKVPLRDEICRKTGVSFSPSKLLEAQPNLKLIVDLTNAFDGRYYRSDCFINQGILFSKIKCPGGPGQIPSQALLQKFYSVIDEFSQTNPAPDSLIGVHCTHGLNRTGYFICKYMIDKMGIEPCKAIEHFQTARGHIMERPLLVDNILSKSAQKETCMQSPLANCYENERPSRSYLKRKYYQYEEPRSSKQYRGNGYNWRNK</sequence>
<keyword evidence="2" id="KW-1185">Reference proteome</keyword>